<reference evidence="7" key="1">
    <citation type="submission" date="2024-06" db="EMBL/GenBank/DDBJ databases">
        <authorList>
            <person name="Liu X."/>
            <person name="Lenzi L."/>
            <person name="Haldenby T S."/>
            <person name="Uol C."/>
        </authorList>
    </citation>
    <scope>NUCLEOTIDE SEQUENCE</scope>
</reference>
<dbReference type="GO" id="GO:0031012">
    <property type="term" value="C:extracellular matrix"/>
    <property type="evidence" value="ECO:0007669"/>
    <property type="project" value="TreeGrafter"/>
</dbReference>
<evidence type="ECO:0008006" key="9">
    <source>
        <dbReference type="Google" id="ProtNLM"/>
    </source>
</evidence>
<feature type="domain" description="BPTI/Kunitz inhibitor" evidence="5">
    <location>
        <begin position="847"/>
        <end position="900"/>
    </location>
</feature>
<dbReference type="CDD" id="cd00109">
    <property type="entry name" value="Kunitz-type"/>
    <property type="match status" value="1"/>
</dbReference>
<evidence type="ECO:0000259" key="5">
    <source>
        <dbReference type="PROSITE" id="PS50279"/>
    </source>
</evidence>
<dbReference type="Gene3D" id="2.60.40.2130">
    <property type="entry name" value="F-spondin domain"/>
    <property type="match status" value="1"/>
</dbReference>
<dbReference type="PROSITE" id="PS00280">
    <property type="entry name" value="BPTI_KUNITZ_1"/>
    <property type="match status" value="1"/>
</dbReference>
<evidence type="ECO:0000256" key="3">
    <source>
        <dbReference type="ARBA" id="ARBA00022889"/>
    </source>
</evidence>
<keyword evidence="4" id="KW-0732">Signal</keyword>
<dbReference type="Gene3D" id="2.20.100.10">
    <property type="entry name" value="Thrombospondin type-1 (TSP1) repeat"/>
    <property type="match status" value="1"/>
</dbReference>
<evidence type="ECO:0000256" key="1">
    <source>
        <dbReference type="ARBA" id="ARBA00004498"/>
    </source>
</evidence>
<dbReference type="InterPro" id="IPR020901">
    <property type="entry name" value="Prtase_inh_Kunz-CS"/>
</dbReference>
<dbReference type="SMART" id="SM00209">
    <property type="entry name" value="TSP1"/>
    <property type="match status" value="2"/>
</dbReference>
<feature type="signal peptide" evidence="4">
    <location>
        <begin position="1"/>
        <end position="26"/>
    </location>
</feature>
<accession>A0AAV2T832</accession>
<dbReference type="InterPro" id="IPR000884">
    <property type="entry name" value="TSP1_rpt"/>
</dbReference>
<keyword evidence="2" id="KW-0964">Secreted</keyword>
<evidence type="ECO:0000313" key="8">
    <source>
        <dbReference type="Proteomes" id="UP001497525"/>
    </source>
</evidence>
<evidence type="ECO:0000256" key="2">
    <source>
        <dbReference type="ARBA" id="ARBA00022530"/>
    </source>
</evidence>
<feature type="chain" id="PRO_5043932068" description="Spondin-1" evidence="4">
    <location>
        <begin position="27"/>
        <end position="980"/>
    </location>
</feature>
<dbReference type="GO" id="GO:0007155">
    <property type="term" value="P:cell adhesion"/>
    <property type="evidence" value="ECO:0007669"/>
    <property type="project" value="UniProtKB-KW"/>
</dbReference>
<dbReference type="Gene3D" id="4.10.410.10">
    <property type="entry name" value="Pancreatic trypsin inhibitor Kunitz domain"/>
    <property type="match status" value="2"/>
</dbReference>
<dbReference type="InterPro" id="IPR036880">
    <property type="entry name" value="Kunitz_BPTI_sf"/>
</dbReference>
<feature type="domain" description="Spondin" evidence="6">
    <location>
        <begin position="292"/>
        <end position="495"/>
    </location>
</feature>
<dbReference type="AlphaFoldDB" id="A0AAV2T832"/>
<keyword evidence="3" id="KW-0130">Cell adhesion</keyword>
<feature type="domain" description="BPTI/Kunitz inhibitor" evidence="5">
    <location>
        <begin position="761"/>
        <end position="828"/>
    </location>
</feature>
<dbReference type="PROSITE" id="PS51020">
    <property type="entry name" value="SPONDIN"/>
    <property type="match status" value="1"/>
</dbReference>
<gene>
    <name evidence="7" type="ORF">CDAUBV1_LOCUS6937</name>
</gene>
<dbReference type="InterPro" id="IPR051418">
    <property type="entry name" value="Spondin/Thrombospondin_T1"/>
</dbReference>
<dbReference type="SUPFAM" id="SSF82895">
    <property type="entry name" value="TSP-1 type 1 repeat"/>
    <property type="match status" value="1"/>
</dbReference>
<sequence length="980" mass="109765">MASTNILLFFCGWLVSLNTVVPQSQSNQCRQIPRDLSTIRRPGDGNFEITIHLLPPGSKRLRGSGNRGLFWPLSTDQTAPGVNLSGKPYDSPIEYLPGREYQITVRPKSSHGTSNAFHIEAVYLTAVPIGTPESQEYGQGVGKFSPTICSNSQIGAIEFKYNFPRQVSFLWIAPSQSKTAVSPYEPGATVQQNKCVELRATVVPSHWHRIYFRDMGGLRHILCPAKDVRRIDDWPNYKSEVVEPKVDSLKVRSIVMPSPKVDQTELRDRYSESGFYGAEEVNSCPVQELPKPVRRCCACNTAIYRLIVQSDWQQQQHWKDWPSGGSADNEVNPSPHWSEILGASHSPLYDVFHAGGYASPAVDALCTASDVSKLESEFRNEAGGNILTVIRTRGIDSVAPPEQRIRSALFAVNSTHHLISFLTRLVPSPDWCTGLSRIDICLPNCSWPLRLQFRLEPWDAGVMTGNTYLPPEQAERLREPKPMCPITPDLRPNTPFTVLTDYAPTSGLSIADATIPGYSDLRMDDPSMSPRLPTQLKSPMAMIDVGSTGGIRRRFARLGTVIVELLRINEHESCTPETAQDDQGYGQTMEQVAEEDISSTRSSSQCQLSAWSPWGPCTVVDLNTCLSIEAKEFWSKRPPRKQRTRSFLPPSTAANCPGYSLKEEKTCEPAAAKEPCGPPSSAPMPGQETASAEKCQSLPWGPWSGCMNVSCTRPGMIYRWRQFPDMATKVACERYPKVSQVDTCWPPSTVHCDPAELKKACYEEPPTKVRLCVRPYPPVRRYYYNPVKKMCVEFEYVPECHLQALMSEHPIGLTRNMFLDHQACERLCLSEGEKPVAKREVGGTHVCEFPMDDGYICGDGMQTDRWYYNSEKGQCLMFNYSGCGGNPNNFETKIECYRLCTYHETKFNEDELHPDNEPNSPPMPVDCVFTEWSTWSPCSRRCGGGTRQRQRTLISPPQTDCHVTQTDFEETESCNEAACD</sequence>
<evidence type="ECO:0000313" key="7">
    <source>
        <dbReference type="EMBL" id="CAL5133677.1"/>
    </source>
</evidence>
<organism evidence="7 8">
    <name type="scientific">Calicophoron daubneyi</name>
    <name type="common">Rumen fluke</name>
    <name type="synonym">Paramphistomum daubneyi</name>
    <dbReference type="NCBI Taxonomy" id="300641"/>
    <lineage>
        <taxon>Eukaryota</taxon>
        <taxon>Metazoa</taxon>
        <taxon>Spiralia</taxon>
        <taxon>Lophotrochozoa</taxon>
        <taxon>Platyhelminthes</taxon>
        <taxon>Trematoda</taxon>
        <taxon>Digenea</taxon>
        <taxon>Plagiorchiida</taxon>
        <taxon>Pronocephalata</taxon>
        <taxon>Paramphistomoidea</taxon>
        <taxon>Paramphistomidae</taxon>
        <taxon>Calicophoron</taxon>
    </lineage>
</organism>
<evidence type="ECO:0000256" key="4">
    <source>
        <dbReference type="SAM" id="SignalP"/>
    </source>
</evidence>
<protein>
    <recommendedName>
        <fullName evidence="9">Spondin-1</fullName>
    </recommendedName>
</protein>
<dbReference type="PROSITE" id="PS50092">
    <property type="entry name" value="TSP1"/>
    <property type="match status" value="1"/>
</dbReference>
<dbReference type="InterPro" id="IPR038678">
    <property type="entry name" value="Spondin_N_sf"/>
</dbReference>
<dbReference type="InterPro" id="IPR009465">
    <property type="entry name" value="Spondin_N"/>
</dbReference>
<name>A0AAV2T832_CALDB</name>
<dbReference type="Gene3D" id="2.60.40.4060">
    <property type="entry name" value="Reeler domain"/>
    <property type="match status" value="1"/>
</dbReference>
<dbReference type="Pfam" id="PF00014">
    <property type="entry name" value="Kunitz_BPTI"/>
    <property type="match status" value="1"/>
</dbReference>
<dbReference type="PANTHER" id="PTHR11311">
    <property type="entry name" value="SPONDIN"/>
    <property type="match status" value="1"/>
</dbReference>
<dbReference type="Pfam" id="PF06468">
    <property type="entry name" value="Spond_N"/>
    <property type="match status" value="1"/>
</dbReference>
<dbReference type="NCBIfam" id="NF038123">
    <property type="entry name" value="NF038123_dom"/>
    <property type="match status" value="1"/>
</dbReference>
<comment type="caution">
    <text evidence="7">The sequence shown here is derived from an EMBL/GenBank/DDBJ whole genome shotgun (WGS) entry which is preliminary data.</text>
</comment>
<comment type="subcellular location">
    <subcellularLocation>
        <location evidence="1">Secreted</location>
        <location evidence="1">Extracellular space</location>
        <location evidence="1">Extracellular matrix</location>
    </subcellularLocation>
</comment>
<dbReference type="InterPro" id="IPR002223">
    <property type="entry name" value="Kunitz_BPTI"/>
</dbReference>
<dbReference type="Proteomes" id="UP001497525">
    <property type="component" value="Unassembled WGS sequence"/>
</dbReference>
<dbReference type="SMART" id="SM00131">
    <property type="entry name" value="KU"/>
    <property type="match status" value="2"/>
</dbReference>
<dbReference type="GO" id="GO:0004867">
    <property type="term" value="F:serine-type endopeptidase inhibitor activity"/>
    <property type="evidence" value="ECO:0007669"/>
    <property type="project" value="InterPro"/>
</dbReference>
<dbReference type="PANTHER" id="PTHR11311:SF16">
    <property type="entry name" value="SPONDIN-1"/>
    <property type="match status" value="1"/>
</dbReference>
<keyword evidence="2" id="KW-0272">Extracellular matrix</keyword>
<dbReference type="PROSITE" id="PS50279">
    <property type="entry name" value="BPTI_KUNITZ_2"/>
    <property type="match status" value="2"/>
</dbReference>
<evidence type="ECO:0000259" key="6">
    <source>
        <dbReference type="PROSITE" id="PS51020"/>
    </source>
</evidence>
<dbReference type="InterPro" id="IPR036383">
    <property type="entry name" value="TSP1_rpt_sf"/>
</dbReference>
<proteinExistence type="predicted"/>
<dbReference type="EMBL" id="CAXLJL010000157">
    <property type="protein sequence ID" value="CAL5133677.1"/>
    <property type="molecule type" value="Genomic_DNA"/>
</dbReference>
<dbReference type="InterPro" id="IPR042307">
    <property type="entry name" value="Reeler_sf"/>
</dbReference>
<dbReference type="SUPFAM" id="SSF57362">
    <property type="entry name" value="BPTI-like"/>
    <property type="match status" value="2"/>
</dbReference>
<dbReference type="Pfam" id="PF00090">
    <property type="entry name" value="TSP_1"/>
    <property type="match status" value="1"/>
</dbReference>